<name>A0A6J7WKW8_9CAUD</name>
<gene>
    <name evidence="2" type="ORF">UFOVP218_78</name>
</gene>
<dbReference type="SUPFAM" id="SSF56300">
    <property type="entry name" value="Metallo-dependent phosphatases"/>
    <property type="match status" value="1"/>
</dbReference>
<dbReference type="EMBL" id="LR798261">
    <property type="protein sequence ID" value="CAB5218711.1"/>
    <property type="molecule type" value="Genomic_DNA"/>
</dbReference>
<proteinExistence type="predicted"/>
<dbReference type="InterPro" id="IPR029052">
    <property type="entry name" value="Metallo-depent_PP-like"/>
</dbReference>
<dbReference type="PANTHER" id="PTHR37844:SF2">
    <property type="entry name" value="SER_THR PROTEIN PHOSPHATASE SUPERFAMILY (AFU_ORTHOLOGUE AFUA_1G14840)"/>
    <property type="match status" value="1"/>
</dbReference>
<reference evidence="2" key="1">
    <citation type="submission" date="2020-05" db="EMBL/GenBank/DDBJ databases">
        <authorList>
            <person name="Chiriac C."/>
            <person name="Salcher M."/>
            <person name="Ghai R."/>
            <person name="Kavagutti S V."/>
        </authorList>
    </citation>
    <scope>NUCLEOTIDE SEQUENCE</scope>
</reference>
<dbReference type="InterPro" id="IPR004843">
    <property type="entry name" value="Calcineurin-like_PHP"/>
</dbReference>
<dbReference type="GO" id="GO:0016787">
    <property type="term" value="F:hydrolase activity"/>
    <property type="evidence" value="ECO:0007669"/>
    <property type="project" value="InterPro"/>
</dbReference>
<accession>A0A6J7WKW8</accession>
<feature type="domain" description="Calcineurin-like phosphoesterase" evidence="1">
    <location>
        <begin position="1"/>
        <end position="223"/>
    </location>
</feature>
<protein>
    <submittedName>
        <fullName evidence="2">Calcineurin-like phosphoesterase domain, lpxH type</fullName>
    </submittedName>
</protein>
<organism evidence="2">
    <name type="scientific">uncultured Caudovirales phage</name>
    <dbReference type="NCBI Taxonomy" id="2100421"/>
    <lineage>
        <taxon>Viruses</taxon>
        <taxon>Duplodnaviria</taxon>
        <taxon>Heunggongvirae</taxon>
        <taxon>Uroviricota</taxon>
        <taxon>Caudoviricetes</taxon>
        <taxon>Peduoviridae</taxon>
        <taxon>Maltschvirus</taxon>
        <taxon>Maltschvirus maltsch</taxon>
    </lineage>
</organism>
<evidence type="ECO:0000259" key="1">
    <source>
        <dbReference type="Pfam" id="PF00149"/>
    </source>
</evidence>
<dbReference type="Gene3D" id="3.60.21.10">
    <property type="match status" value="1"/>
</dbReference>
<dbReference type="Pfam" id="PF00149">
    <property type="entry name" value="Metallophos"/>
    <property type="match status" value="1"/>
</dbReference>
<dbReference type="PANTHER" id="PTHR37844">
    <property type="entry name" value="SER/THR PROTEIN PHOSPHATASE SUPERFAMILY (AFU_ORTHOLOGUE AFUA_1G14840)"/>
    <property type="match status" value="1"/>
</dbReference>
<sequence>MKIRLLSDLHHEFFKSKSMFTESFMEYKGEDVLILAGDIAVGAANVIYVIDAFLQAGFPKIVYVPGNHEYYGGSFNDFQTTLHNLWPDSYQDKVYAFTNHKDCYCIIDGVVFVGGTLWTNFREDPIAQVTCGSRISDFKTIDYFTTENAKELYYDTLDAIDDTYTEFDTMPKVVVTHFLPAIECIHPKYRGTELINSYFANNLTQYISTLTNTTWVFGHTHDPVDITIGETRLLANPHGYYGYETRDEFNPHFQFEV</sequence>
<evidence type="ECO:0000313" key="2">
    <source>
        <dbReference type="EMBL" id="CAB5218711.1"/>
    </source>
</evidence>